<dbReference type="EMBL" id="OU963870">
    <property type="protein sequence ID" value="CAH0395752.1"/>
    <property type="molecule type" value="Genomic_DNA"/>
</dbReference>
<keyword evidence="5" id="KW-1185">Reference proteome</keyword>
<dbReference type="InterPro" id="IPR003591">
    <property type="entry name" value="Leu-rich_rpt_typical-subtyp"/>
</dbReference>
<dbReference type="SMART" id="SM00369">
    <property type="entry name" value="LRR_TYP"/>
    <property type="match status" value="5"/>
</dbReference>
<keyword evidence="2" id="KW-0732">Signal</keyword>
<dbReference type="AlphaFoldDB" id="A0A9P0F7W7"/>
<proteinExistence type="predicted"/>
<evidence type="ECO:0000256" key="1">
    <source>
        <dbReference type="ARBA" id="ARBA00022614"/>
    </source>
</evidence>
<dbReference type="InterPro" id="IPR050541">
    <property type="entry name" value="LRR_TM_domain-containing"/>
</dbReference>
<dbReference type="Pfam" id="PF13306">
    <property type="entry name" value="LRR_5"/>
    <property type="match status" value="1"/>
</dbReference>
<dbReference type="SUPFAM" id="SSF52058">
    <property type="entry name" value="L domain-like"/>
    <property type="match status" value="1"/>
</dbReference>
<gene>
    <name evidence="4" type="ORF">BEMITA_LOCUS13898</name>
</gene>
<dbReference type="Gene3D" id="3.80.10.10">
    <property type="entry name" value="Ribonuclease Inhibitor"/>
    <property type="match status" value="2"/>
</dbReference>
<sequence length="639" mass="70979">MVDQSIYRKARHATDDVNPRLPVTAERADRIWSCLTRKNTAESSHGATPRISLKNANLTTCIARGYSRKINPKPSLLSSPLETPEHPPRARLCKASTFAMRVEAELRNFIATWQRYAEIASRYGIGLQGLHGSEERLLRLIDKAIDKEEIGNMGAILLVGEGSCHRLRGKWWSNYGVARELPLVNKRMWQKTTELLLLLAVVRSSEVEWCSPKCICPSQKEVYCHSGGFSEIPAHLLPSLVEHLSFMKNNFTVIKPDAFALLKNLRKLILDGNNISAIRAFAFRGVPRLEELYINNTNLSALSPFSFAGLLGLRNLYLTNNLITSVGRNAFAGTSNIETINLSSNPLVRINSSAFSVSLCYLYAVVPYLMPLEPFFNLPLMVITPHPLLPPIASGIHSSPLKIRWKLKRLQSFGLRHVRYLILPSGIKYIEPEAFAGMDTIGLIKLPYMDLSSLRANTFHGLSNVYAITIQDSDLGVIQPRAFANLSFVGLISLSNNKIDSIRELAILDSQNIDAVKLEGNHILDVPQPHLIVLDVMKEVVVSKNHFPCDCRIHWLLASPLVAGNLTLFLQENFCISPLEFNGKPMSSLDLQSIGGCNDDASVLNRNSAVGRPSGDCWLSLAVGAIVVGRFSRHSFRVS</sequence>
<dbReference type="Pfam" id="PF13855">
    <property type="entry name" value="LRR_8"/>
    <property type="match status" value="1"/>
</dbReference>
<evidence type="ECO:0000313" key="4">
    <source>
        <dbReference type="EMBL" id="CAH0395752.1"/>
    </source>
</evidence>
<evidence type="ECO:0000256" key="2">
    <source>
        <dbReference type="ARBA" id="ARBA00022729"/>
    </source>
</evidence>
<dbReference type="GO" id="GO:0005886">
    <property type="term" value="C:plasma membrane"/>
    <property type="evidence" value="ECO:0007669"/>
    <property type="project" value="TreeGrafter"/>
</dbReference>
<keyword evidence="3" id="KW-0677">Repeat</keyword>
<evidence type="ECO:0000256" key="3">
    <source>
        <dbReference type="ARBA" id="ARBA00022737"/>
    </source>
</evidence>
<name>A0A9P0F7W7_BEMTA</name>
<evidence type="ECO:0000313" key="5">
    <source>
        <dbReference type="Proteomes" id="UP001152759"/>
    </source>
</evidence>
<accession>A0A9P0F7W7</accession>
<dbReference type="InterPro" id="IPR032675">
    <property type="entry name" value="LRR_dom_sf"/>
</dbReference>
<reference evidence="4" key="1">
    <citation type="submission" date="2021-12" db="EMBL/GenBank/DDBJ databases">
        <authorList>
            <person name="King R."/>
        </authorList>
    </citation>
    <scope>NUCLEOTIDE SEQUENCE</scope>
</reference>
<protein>
    <submittedName>
        <fullName evidence="4">Uncharacterized protein</fullName>
    </submittedName>
</protein>
<organism evidence="4 5">
    <name type="scientific">Bemisia tabaci</name>
    <name type="common">Sweetpotato whitefly</name>
    <name type="synonym">Aleurodes tabaci</name>
    <dbReference type="NCBI Taxonomy" id="7038"/>
    <lineage>
        <taxon>Eukaryota</taxon>
        <taxon>Metazoa</taxon>
        <taxon>Ecdysozoa</taxon>
        <taxon>Arthropoda</taxon>
        <taxon>Hexapoda</taxon>
        <taxon>Insecta</taxon>
        <taxon>Pterygota</taxon>
        <taxon>Neoptera</taxon>
        <taxon>Paraneoptera</taxon>
        <taxon>Hemiptera</taxon>
        <taxon>Sternorrhyncha</taxon>
        <taxon>Aleyrodoidea</taxon>
        <taxon>Aleyrodidae</taxon>
        <taxon>Aleyrodinae</taxon>
        <taxon>Bemisia</taxon>
    </lineage>
</organism>
<dbReference type="PANTHER" id="PTHR24369:SF210">
    <property type="entry name" value="CHAOPTIN-RELATED"/>
    <property type="match status" value="1"/>
</dbReference>
<dbReference type="InterPro" id="IPR001611">
    <property type="entry name" value="Leu-rich_rpt"/>
</dbReference>
<dbReference type="PANTHER" id="PTHR24369">
    <property type="entry name" value="ANTIGEN BSP, PUTATIVE-RELATED"/>
    <property type="match status" value="1"/>
</dbReference>
<dbReference type="InterPro" id="IPR026906">
    <property type="entry name" value="LRR_5"/>
</dbReference>
<keyword evidence="1" id="KW-0433">Leucine-rich repeat</keyword>
<dbReference type="Proteomes" id="UP001152759">
    <property type="component" value="Chromosome 9"/>
</dbReference>